<sequence length="328" mass="36107">MTPVSAPITPHAKDTPFCMPLSEALTRIDRTFGIDTILADEGRDIISPYYIQSELGYNRVHSQKGCMHIALNENGQFDPDGYLTQGREVAAQIQATRAKKVLELGSGMGFNTLALAPDHPDVHFTGLDLMAHHIKTATKNAADLKNVDFQQGSYEAVPESLFGVDVIFGIETLCYASDLDNVARQIAAALVPGGRFVMYDGFRRADFHSAPPDVITAARLFEVTTAVTNGFWQIEDWEAALVRAGLVILRSDDITDHSIAGMRVLQRRSAKFFKSWKYRMLRHVMPKYLIRNAVGGLTGPYMIEGAGPRSGDTQACLTYSVLIAEKPV</sequence>
<dbReference type="Proteomes" id="UP000320582">
    <property type="component" value="Unassembled WGS sequence"/>
</dbReference>
<keyword evidence="3" id="KW-1185">Reference proteome</keyword>
<dbReference type="InterPro" id="IPR050447">
    <property type="entry name" value="Erg6_SMT_methyltransf"/>
</dbReference>
<keyword evidence="2" id="KW-0489">Methyltransferase</keyword>
<dbReference type="PANTHER" id="PTHR44068">
    <property type="entry name" value="ZGC:194242"/>
    <property type="match status" value="1"/>
</dbReference>
<evidence type="ECO:0000313" key="3">
    <source>
        <dbReference type="Proteomes" id="UP000320582"/>
    </source>
</evidence>
<comment type="caution">
    <text evidence="2">The sequence shown here is derived from an EMBL/GenBank/DDBJ whole genome shotgun (WGS) entry which is preliminary data.</text>
</comment>
<evidence type="ECO:0000259" key="1">
    <source>
        <dbReference type="Pfam" id="PF13847"/>
    </source>
</evidence>
<organism evidence="2 3">
    <name type="scientific">Roseinatronobacter monicus</name>
    <dbReference type="NCBI Taxonomy" id="393481"/>
    <lineage>
        <taxon>Bacteria</taxon>
        <taxon>Pseudomonadati</taxon>
        <taxon>Pseudomonadota</taxon>
        <taxon>Alphaproteobacteria</taxon>
        <taxon>Rhodobacterales</taxon>
        <taxon>Paracoccaceae</taxon>
        <taxon>Roseinatronobacter</taxon>
    </lineage>
</organism>
<dbReference type="GO" id="GO:0032259">
    <property type="term" value="P:methylation"/>
    <property type="evidence" value="ECO:0007669"/>
    <property type="project" value="UniProtKB-KW"/>
</dbReference>
<dbReference type="CDD" id="cd02440">
    <property type="entry name" value="AdoMet_MTases"/>
    <property type="match status" value="1"/>
</dbReference>
<dbReference type="GO" id="GO:0008168">
    <property type="term" value="F:methyltransferase activity"/>
    <property type="evidence" value="ECO:0007669"/>
    <property type="project" value="UniProtKB-KW"/>
</dbReference>
<dbReference type="RefSeq" id="WP_142080704.1">
    <property type="nucleotide sequence ID" value="NZ_VFPT01000001.1"/>
</dbReference>
<dbReference type="Gene3D" id="3.40.50.150">
    <property type="entry name" value="Vaccinia Virus protein VP39"/>
    <property type="match status" value="1"/>
</dbReference>
<accession>A0A543KD93</accession>
<gene>
    <name evidence="2" type="ORF">BD293_1675</name>
</gene>
<dbReference type="SUPFAM" id="SSF53335">
    <property type="entry name" value="S-adenosyl-L-methionine-dependent methyltransferases"/>
    <property type="match status" value="1"/>
</dbReference>
<proteinExistence type="predicted"/>
<protein>
    <submittedName>
        <fullName evidence="2">Methyltransferase family protein</fullName>
    </submittedName>
</protein>
<reference evidence="2 3" key="1">
    <citation type="submission" date="2019-06" db="EMBL/GenBank/DDBJ databases">
        <title>Genomic Encyclopedia of Archaeal and Bacterial Type Strains, Phase II (KMG-II): from individual species to whole genera.</title>
        <authorList>
            <person name="Goeker M."/>
        </authorList>
    </citation>
    <scope>NUCLEOTIDE SEQUENCE [LARGE SCALE GENOMIC DNA]</scope>
    <source>
        <strain evidence="2 3">DSM 18423</strain>
    </source>
</reference>
<dbReference type="InterPro" id="IPR025714">
    <property type="entry name" value="Methyltranfer_dom"/>
</dbReference>
<dbReference type="PANTHER" id="PTHR44068:SF11">
    <property type="entry name" value="GERANYL DIPHOSPHATE 2-C-METHYLTRANSFERASE"/>
    <property type="match status" value="1"/>
</dbReference>
<dbReference type="OrthoDB" id="529208at2"/>
<evidence type="ECO:0000313" key="2">
    <source>
        <dbReference type="EMBL" id="TQM93052.1"/>
    </source>
</evidence>
<keyword evidence="2" id="KW-0808">Transferase</keyword>
<feature type="domain" description="Methyltransferase" evidence="1">
    <location>
        <begin position="97"/>
        <end position="201"/>
    </location>
</feature>
<name>A0A543KD93_9RHOB</name>
<dbReference type="InterPro" id="IPR029063">
    <property type="entry name" value="SAM-dependent_MTases_sf"/>
</dbReference>
<dbReference type="Pfam" id="PF13847">
    <property type="entry name" value="Methyltransf_31"/>
    <property type="match status" value="1"/>
</dbReference>
<dbReference type="AlphaFoldDB" id="A0A543KD93"/>
<dbReference type="EMBL" id="VFPT01000001">
    <property type="protein sequence ID" value="TQM93052.1"/>
    <property type="molecule type" value="Genomic_DNA"/>
</dbReference>